<dbReference type="InterPro" id="IPR002937">
    <property type="entry name" value="Amino_oxidase"/>
</dbReference>
<dbReference type="SUPFAM" id="SSF51905">
    <property type="entry name" value="FAD/NAD(P)-binding domain"/>
    <property type="match status" value="1"/>
</dbReference>
<feature type="compositionally biased region" description="Low complexity" evidence="1">
    <location>
        <begin position="31"/>
        <end position="42"/>
    </location>
</feature>
<dbReference type="AlphaFoldDB" id="A0A9W7ERG9"/>
<dbReference type="GO" id="GO:0016491">
    <property type="term" value="F:oxidoreductase activity"/>
    <property type="evidence" value="ECO:0007669"/>
    <property type="project" value="InterPro"/>
</dbReference>
<sequence length="598" mass="66624">MSRRISNAFSQPPDWEMDEPPSAPTSPLPSPSSSVPKSAQSRPKPPQPKQTSQTYQQPLVVIIGGGISGLITASDLLSSGHTNLLILEARPRPGGRINTLSLKTANGVPYNADEGAAWIHGISEDNPMLEYVEEGNVNVVSPVNPWMHPSPTFPLFIGGRTPSQSSVLNGLRQFSILIYAVNMICKAGYGIDGTGMRFISVKEALEVVRREGKEELGLIKVKDMSGESRAVVRFLVHMLELWMGGSLGDLQVEEFGGLRDEGWGELPAEPSFEEYRNVKKKHRPKLYGDFDGPHGTVKGGMGRIVEEVMRREPRLEEKLLLGNVVEEIDYSFEESENILVKVKGGETYDAALVVNTMPLGCLKNGTVEFRPRLPNWKTEGFKNLKCGKYKKILLEFEEIFWPVDQEIIGLVRITSPVKTKLEKNRIIDIGDKLFLDNLWVKDGIPVIEAVLVGDSARNCEGRSDKDIIRCVLELMKMNMQPELKFGKFVNGHVSRWEEDEFSLGAYSYFGLGATERDIDALRKRIGKGKKGILWAGEATNSEYQGSVHGAIISGHEAAKECQGLIEGEDFIRVDDDAEEKRFWGEFCKEEEVEEEDEL</sequence>
<evidence type="ECO:0000256" key="1">
    <source>
        <dbReference type="SAM" id="MobiDB-lite"/>
    </source>
</evidence>
<feature type="compositionally biased region" description="Pro residues" evidence="1">
    <location>
        <begin position="21"/>
        <end position="30"/>
    </location>
</feature>
<accession>A0A9W7ERG9</accession>
<protein>
    <recommendedName>
        <fullName evidence="2">Amine oxidase domain-containing protein</fullName>
    </recommendedName>
</protein>
<gene>
    <name evidence="3" type="ORF">TrVE_jg3464</name>
</gene>
<dbReference type="SUPFAM" id="SSF54373">
    <property type="entry name" value="FAD-linked reductases, C-terminal domain"/>
    <property type="match status" value="1"/>
</dbReference>
<dbReference type="InterPro" id="IPR036188">
    <property type="entry name" value="FAD/NAD-bd_sf"/>
</dbReference>
<dbReference type="PANTHER" id="PTHR10742">
    <property type="entry name" value="FLAVIN MONOAMINE OXIDASE"/>
    <property type="match status" value="1"/>
</dbReference>
<dbReference type="Gene3D" id="3.50.50.60">
    <property type="entry name" value="FAD/NAD(P)-binding domain"/>
    <property type="match status" value="2"/>
</dbReference>
<reference evidence="4" key="1">
    <citation type="journal article" date="2023" name="Commun. Biol.">
        <title>Genome analysis of Parmales, the sister group of diatoms, reveals the evolutionary specialization of diatoms from phago-mixotrophs to photoautotrophs.</title>
        <authorList>
            <person name="Ban H."/>
            <person name="Sato S."/>
            <person name="Yoshikawa S."/>
            <person name="Yamada K."/>
            <person name="Nakamura Y."/>
            <person name="Ichinomiya M."/>
            <person name="Sato N."/>
            <person name="Blanc-Mathieu R."/>
            <person name="Endo H."/>
            <person name="Kuwata A."/>
            <person name="Ogata H."/>
        </authorList>
    </citation>
    <scope>NUCLEOTIDE SEQUENCE [LARGE SCALE GENOMIC DNA]</scope>
    <source>
        <strain evidence="4">NIES 3699</strain>
    </source>
</reference>
<dbReference type="Pfam" id="PF01593">
    <property type="entry name" value="Amino_oxidase"/>
    <property type="match status" value="1"/>
</dbReference>
<feature type="domain" description="Amine oxidase" evidence="2">
    <location>
        <begin position="67"/>
        <end position="560"/>
    </location>
</feature>
<evidence type="ECO:0000259" key="2">
    <source>
        <dbReference type="Pfam" id="PF01593"/>
    </source>
</evidence>
<dbReference type="Proteomes" id="UP001165160">
    <property type="component" value="Unassembled WGS sequence"/>
</dbReference>
<comment type="caution">
    <text evidence="3">The sequence shown here is derived from an EMBL/GenBank/DDBJ whole genome shotgun (WGS) entry which is preliminary data.</text>
</comment>
<evidence type="ECO:0000313" key="4">
    <source>
        <dbReference type="Proteomes" id="UP001165160"/>
    </source>
</evidence>
<dbReference type="EMBL" id="BRXX01000102">
    <property type="protein sequence ID" value="GMH90139.1"/>
    <property type="molecule type" value="Genomic_DNA"/>
</dbReference>
<dbReference type="InterPro" id="IPR050281">
    <property type="entry name" value="Flavin_monoamine_oxidase"/>
</dbReference>
<evidence type="ECO:0000313" key="3">
    <source>
        <dbReference type="EMBL" id="GMH90139.1"/>
    </source>
</evidence>
<organism evidence="3 4">
    <name type="scientific">Triparma verrucosa</name>
    <dbReference type="NCBI Taxonomy" id="1606542"/>
    <lineage>
        <taxon>Eukaryota</taxon>
        <taxon>Sar</taxon>
        <taxon>Stramenopiles</taxon>
        <taxon>Ochrophyta</taxon>
        <taxon>Bolidophyceae</taxon>
        <taxon>Parmales</taxon>
        <taxon>Triparmaceae</taxon>
        <taxon>Triparma</taxon>
    </lineage>
</organism>
<keyword evidence="4" id="KW-1185">Reference proteome</keyword>
<proteinExistence type="predicted"/>
<feature type="region of interest" description="Disordered" evidence="1">
    <location>
        <begin position="1"/>
        <end position="55"/>
    </location>
</feature>
<name>A0A9W7ERG9_9STRA</name>
<feature type="compositionally biased region" description="Polar residues" evidence="1">
    <location>
        <begin position="1"/>
        <end position="10"/>
    </location>
</feature>
<dbReference type="PANTHER" id="PTHR10742:SF410">
    <property type="entry name" value="LYSINE-SPECIFIC HISTONE DEMETHYLASE 2"/>
    <property type="match status" value="1"/>
</dbReference>